<sequence>MPVLWRDRLFWSLAIGGLLAHLSALWVGTEGTVVGNFLWIMAFVYLLISSIRRLLNPRNVF</sequence>
<dbReference type="AlphaFoldDB" id="I3ZVR9"/>
<dbReference type="HOGENOM" id="CLU_3039259_0_0_2"/>
<evidence type="ECO:0000313" key="3">
    <source>
        <dbReference type="Proteomes" id="UP000006064"/>
    </source>
</evidence>
<keyword evidence="1" id="KW-1133">Transmembrane helix</keyword>
<keyword evidence="1" id="KW-0812">Transmembrane</keyword>
<evidence type="ECO:0000313" key="2">
    <source>
        <dbReference type="EMBL" id="AFL95803.1"/>
    </source>
</evidence>
<gene>
    <name evidence="2" type="ORF">CL1_1606</name>
</gene>
<dbReference type="STRING" id="163003.CL1_1606"/>
<dbReference type="KEGG" id="thm:CL1_1606"/>
<keyword evidence="3" id="KW-1185">Reference proteome</keyword>
<feature type="transmembrane region" description="Helical" evidence="1">
    <location>
        <begin position="33"/>
        <end position="55"/>
    </location>
</feature>
<dbReference type="GeneID" id="13036906"/>
<accession>I3ZVR9</accession>
<dbReference type="RefSeq" id="WP_014789434.1">
    <property type="nucleotide sequence ID" value="NC_018015.1"/>
</dbReference>
<feature type="transmembrane region" description="Helical" evidence="1">
    <location>
        <begin position="9"/>
        <end position="27"/>
    </location>
</feature>
<protein>
    <submittedName>
        <fullName evidence="2">Uncharacterized protein</fullName>
    </submittedName>
</protein>
<keyword evidence="1" id="KW-0472">Membrane</keyword>
<dbReference type="Proteomes" id="UP000006064">
    <property type="component" value="Chromosome"/>
</dbReference>
<reference evidence="2 3" key="1">
    <citation type="journal article" date="2012" name="J. Bacteriol.">
        <title>Complete Genome Sequence of the Hyperthermophilic Archaeon Thermococcus sp. Strain CL1, Isolated from a Paralvinella sp. Polychaete Worm Collected from a Hydrothermal Vent.</title>
        <authorList>
            <person name="Jung J.H."/>
            <person name="Holden J.F."/>
            <person name="Seo D.H."/>
            <person name="Park K.H."/>
            <person name="Shin H."/>
            <person name="Ryu S."/>
            <person name="Lee J.H."/>
            <person name="Park C.S."/>
        </authorList>
    </citation>
    <scope>NUCLEOTIDE SEQUENCE [LARGE SCALE GENOMIC DNA]</scope>
    <source>
        <strain evidence="3">DSM 27260 / KACC 17922 / CL1</strain>
    </source>
</reference>
<organism evidence="2 3">
    <name type="scientific">Thermococcus cleftensis (strain DSM 27260 / KACC 17922 / CL1)</name>
    <dbReference type="NCBI Taxonomy" id="163003"/>
    <lineage>
        <taxon>Archaea</taxon>
        <taxon>Methanobacteriati</taxon>
        <taxon>Methanobacteriota</taxon>
        <taxon>Thermococci</taxon>
        <taxon>Thermococcales</taxon>
        <taxon>Thermococcaceae</taxon>
        <taxon>Thermococcus</taxon>
    </lineage>
</organism>
<evidence type="ECO:0000256" key="1">
    <source>
        <dbReference type="SAM" id="Phobius"/>
    </source>
</evidence>
<name>I3ZVR9_THECF</name>
<dbReference type="EMBL" id="CP003651">
    <property type="protein sequence ID" value="AFL95803.1"/>
    <property type="molecule type" value="Genomic_DNA"/>
</dbReference>
<proteinExistence type="predicted"/>